<dbReference type="Pfam" id="PF03663">
    <property type="entry name" value="Glyco_hydro_76"/>
    <property type="match status" value="1"/>
</dbReference>
<name>A0A439DI61_9PEZI</name>
<sequence length="390" mass="42312">MVSASSVGGLAARAVFYMSSHNVFKSQATYDANTVAAVHTLQTWYNQGTGLWDTTGWWNSANCLTVLADYAIENPGSAASLSIPNVIQNTYEQAQKTTIQAVKALSKVGLPISTYVRISKRSDISKRGFDNFLNDYYDDEGWWALALIRSHDVGVYGMGDQRYLQAAIAIFEDMKKGASDCGGIYWSKVGTYTNAIANELYLKVAASLANRVPDKKDYYLDVAKTEWAWFKSSGMINKDNLINDGLTTQCKNNGMNTWTYNQGVILGALVELSKATGDKSYLTEASSIATAAIVHLSRDGILYEGCEPDCGADGAQFKGVFMRNLRELQQAAPQEAFKNFLLANADAIWSKDRNSTTNQLGPTWNGPFSAASAGTQSSAMDALVAAVAVA</sequence>
<protein>
    <recommendedName>
        <fullName evidence="3">Mannan endo-1,6-alpha-mannosidase</fullName>
    </recommendedName>
</protein>
<keyword evidence="2" id="KW-1185">Reference proteome</keyword>
<dbReference type="PANTHER" id="PTHR47791">
    <property type="entry name" value="MEIOTICALLY UP-REGULATED GENE 191 PROTEIN"/>
    <property type="match status" value="1"/>
</dbReference>
<comment type="caution">
    <text evidence="1">The sequence shown here is derived from an EMBL/GenBank/DDBJ whole genome shotgun (WGS) entry which is preliminary data.</text>
</comment>
<proteinExistence type="predicted"/>
<dbReference type="STRING" id="363999.A0A439DI61"/>
<dbReference type="InterPro" id="IPR005198">
    <property type="entry name" value="Glyco_hydro_76"/>
</dbReference>
<dbReference type="GO" id="GO:0005975">
    <property type="term" value="P:carbohydrate metabolic process"/>
    <property type="evidence" value="ECO:0007669"/>
    <property type="project" value="InterPro"/>
</dbReference>
<dbReference type="PANTHER" id="PTHR47791:SF1">
    <property type="entry name" value="ENDO MANNANASE, GH76 FAMILY (EUROFUNG)"/>
    <property type="match status" value="1"/>
</dbReference>
<dbReference type="InterPro" id="IPR008928">
    <property type="entry name" value="6-hairpin_glycosidase_sf"/>
</dbReference>
<evidence type="ECO:0000313" key="1">
    <source>
        <dbReference type="EMBL" id="RWA14090.1"/>
    </source>
</evidence>
<gene>
    <name evidence="1" type="ORF">EKO27_g999</name>
</gene>
<organism evidence="1 2">
    <name type="scientific">Xylaria grammica</name>
    <dbReference type="NCBI Taxonomy" id="363999"/>
    <lineage>
        <taxon>Eukaryota</taxon>
        <taxon>Fungi</taxon>
        <taxon>Dikarya</taxon>
        <taxon>Ascomycota</taxon>
        <taxon>Pezizomycotina</taxon>
        <taxon>Sordariomycetes</taxon>
        <taxon>Xylariomycetidae</taxon>
        <taxon>Xylariales</taxon>
        <taxon>Xylariaceae</taxon>
        <taxon>Xylaria</taxon>
    </lineage>
</organism>
<evidence type="ECO:0008006" key="3">
    <source>
        <dbReference type="Google" id="ProtNLM"/>
    </source>
</evidence>
<dbReference type="SUPFAM" id="SSF48208">
    <property type="entry name" value="Six-hairpin glycosidases"/>
    <property type="match status" value="1"/>
</dbReference>
<dbReference type="EMBL" id="RYZI01000014">
    <property type="protein sequence ID" value="RWA14090.1"/>
    <property type="molecule type" value="Genomic_DNA"/>
</dbReference>
<reference evidence="1 2" key="1">
    <citation type="submission" date="2018-12" db="EMBL/GenBank/DDBJ databases">
        <title>Draft genome sequence of Xylaria grammica IHI A82.</title>
        <authorList>
            <person name="Buettner E."/>
            <person name="Kellner H."/>
        </authorList>
    </citation>
    <scope>NUCLEOTIDE SEQUENCE [LARGE SCALE GENOMIC DNA]</scope>
    <source>
        <strain evidence="1 2">IHI A82</strain>
    </source>
</reference>
<dbReference type="AlphaFoldDB" id="A0A439DI61"/>
<dbReference type="InterPro" id="IPR053169">
    <property type="entry name" value="MUG_Protein"/>
</dbReference>
<dbReference type="Proteomes" id="UP000286045">
    <property type="component" value="Unassembled WGS sequence"/>
</dbReference>
<dbReference type="Gene3D" id="1.50.10.20">
    <property type="match status" value="1"/>
</dbReference>
<evidence type="ECO:0000313" key="2">
    <source>
        <dbReference type="Proteomes" id="UP000286045"/>
    </source>
</evidence>
<accession>A0A439DI61</accession>